<keyword evidence="4" id="KW-1185">Reference proteome</keyword>
<name>A0A4S8RKN3_9FLAO</name>
<evidence type="ECO:0000256" key="2">
    <source>
        <dbReference type="SAM" id="SignalP"/>
    </source>
</evidence>
<sequence>MIKKHILFIGLLTVAFFSHAQSSSKAKALLDEVYDKVKSYDNIYIDFTSTIENTEANLKQETHGNVTLKGEKYFLNYFGAQQLFDGDKVYTVVPENEEVTIEDVNEDADNVSPSKMLTFYKTGHNYSWDILQNAGGRKIQYVKLTPIDSNTEIKSVLLGIDTQTKHIYKLIQTGNNGTKTTITVNSFKTNQPLSSTLFTFDEKKYEDKGYYITRN</sequence>
<dbReference type="InterPro" id="IPR004564">
    <property type="entry name" value="OM_lipoprot_carrier_LolA-like"/>
</dbReference>
<feature type="chain" id="PRO_5020309760" evidence="2">
    <location>
        <begin position="21"/>
        <end position="215"/>
    </location>
</feature>
<dbReference type="PANTHER" id="PTHR35869:SF1">
    <property type="entry name" value="OUTER-MEMBRANE LIPOPROTEIN CARRIER PROTEIN"/>
    <property type="match status" value="1"/>
</dbReference>
<dbReference type="AlphaFoldDB" id="A0A4S8RKN3"/>
<accession>A0A4S8RKN3</accession>
<dbReference type="InterPro" id="IPR029046">
    <property type="entry name" value="LolA/LolB/LppX"/>
</dbReference>
<evidence type="ECO:0000256" key="1">
    <source>
        <dbReference type="ARBA" id="ARBA00022729"/>
    </source>
</evidence>
<dbReference type="RefSeq" id="WP_136566871.1">
    <property type="nucleotide sequence ID" value="NZ_JBNZAV010000002.1"/>
</dbReference>
<evidence type="ECO:0000313" key="3">
    <source>
        <dbReference type="EMBL" id="THV58252.1"/>
    </source>
</evidence>
<evidence type="ECO:0000313" key="4">
    <source>
        <dbReference type="Proteomes" id="UP000310406"/>
    </source>
</evidence>
<feature type="signal peptide" evidence="2">
    <location>
        <begin position="1"/>
        <end position="20"/>
    </location>
</feature>
<dbReference type="OrthoDB" id="1491557at2"/>
<dbReference type="PANTHER" id="PTHR35869">
    <property type="entry name" value="OUTER-MEMBRANE LIPOPROTEIN CARRIER PROTEIN"/>
    <property type="match status" value="1"/>
</dbReference>
<keyword evidence="1 2" id="KW-0732">Signal</keyword>
<dbReference type="Pfam" id="PF03548">
    <property type="entry name" value="LolA"/>
    <property type="match status" value="1"/>
</dbReference>
<dbReference type="CDD" id="cd16325">
    <property type="entry name" value="LolA"/>
    <property type="match status" value="1"/>
</dbReference>
<organism evidence="3 4">
    <name type="scientific">Flagellimonas alvinocaridis</name>
    <dbReference type="NCBI Taxonomy" id="2530200"/>
    <lineage>
        <taxon>Bacteria</taxon>
        <taxon>Pseudomonadati</taxon>
        <taxon>Bacteroidota</taxon>
        <taxon>Flavobacteriia</taxon>
        <taxon>Flavobacteriales</taxon>
        <taxon>Flavobacteriaceae</taxon>
        <taxon>Flagellimonas</taxon>
    </lineage>
</organism>
<dbReference type="Gene3D" id="2.50.20.10">
    <property type="entry name" value="Lipoprotein localisation LolA/LolB/LppX"/>
    <property type="match status" value="1"/>
</dbReference>
<reference evidence="3 4" key="1">
    <citation type="submission" date="2019-03" db="EMBL/GenBank/DDBJ databases">
        <title>Muricauda SCR12 sp.nov, a marine bacterium isolated from Pacific Ocean:the Okinawa trough.</title>
        <authorList>
            <person name="Liu L."/>
        </authorList>
    </citation>
    <scope>NUCLEOTIDE SEQUENCE [LARGE SCALE GENOMIC DNA]</scope>
    <source>
        <strain evidence="3 4">SCR12</strain>
    </source>
</reference>
<proteinExistence type="predicted"/>
<dbReference type="Proteomes" id="UP000310406">
    <property type="component" value="Unassembled WGS sequence"/>
</dbReference>
<comment type="caution">
    <text evidence="3">The sequence shown here is derived from an EMBL/GenBank/DDBJ whole genome shotgun (WGS) entry which is preliminary data.</text>
</comment>
<protein>
    <submittedName>
        <fullName evidence="3">Outer membrane lipoprotein carrier protein LolA</fullName>
    </submittedName>
</protein>
<keyword evidence="3" id="KW-0449">Lipoprotein</keyword>
<dbReference type="EMBL" id="SNTZ01000007">
    <property type="protein sequence ID" value="THV58252.1"/>
    <property type="molecule type" value="Genomic_DNA"/>
</dbReference>
<dbReference type="SUPFAM" id="SSF89392">
    <property type="entry name" value="Prokaryotic lipoproteins and lipoprotein localization factors"/>
    <property type="match status" value="1"/>
</dbReference>
<gene>
    <name evidence="3" type="ORF">EZV76_12345</name>
</gene>